<accession>A0A0H4X151</accession>
<dbReference type="AlphaFoldDB" id="A0A0H4X151"/>
<gene>
    <name evidence="3" type="ORF">A176_006323</name>
</gene>
<dbReference type="OrthoDB" id="9815075at2"/>
<dbReference type="Gene3D" id="1.20.1050.10">
    <property type="match status" value="1"/>
</dbReference>
<evidence type="ECO:0000313" key="3">
    <source>
        <dbReference type="EMBL" id="AKQ69411.1"/>
    </source>
</evidence>
<dbReference type="GO" id="GO:0016740">
    <property type="term" value="F:transferase activity"/>
    <property type="evidence" value="ECO:0007669"/>
    <property type="project" value="UniProtKB-KW"/>
</dbReference>
<dbReference type="PROSITE" id="PS50404">
    <property type="entry name" value="GST_NTER"/>
    <property type="match status" value="1"/>
</dbReference>
<organism evidence="3 4">
    <name type="scientific">Pseudomyxococcus hansupus</name>
    <dbReference type="NCBI Taxonomy" id="1297742"/>
    <lineage>
        <taxon>Bacteria</taxon>
        <taxon>Pseudomonadati</taxon>
        <taxon>Myxococcota</taxon>
        <taxon>Myxococcia</taxon>
        <taxon>Myxococcales</taxon>
        <taxon>Cystobacterineae</taxon>
        <taxon>Myxococcaceae</taxon>
        <taxon>Pseudomyxococcus</taxon>
    </lineage>
</organism>
<dbReference type="CDD" id="cd03057">
    <property type="entry name" value="GST_N_Beta"/>
    <property type="match status" value="1"/>
</dbReference>
<name>A0A0H4X151_9BACT</name>
<evidence type="ECO:0000313" key="4">
    <source>
        <dbReference type="Proteomes" id="UP000009026"/>
    </source>
</evidence>
<dbReference type="PANTHER" id="PTHR44051:SF8">
    <property type="entry name" value="GLUTATHIONE S-TRANSFERASE GSTA"/>
    <property type="match status" value="1"/>
</dbReference>
<dbReference type="InterPro" id="IPR036282">
    <property type="entry name" value="Glutathione-S-Trfase_C_sf"/>
</dbReference>
<dbReference type="Pfam" id="PF13409">
    <property type="entry name" value="GST_N_2"/>
    <property type="match status" value="1"/>
</dbReference>
<protein>
    <submittedName>
        <fullName evidence="3">Glutathione S-transferase</fullName>
    </submittedName>
</protein>
<dbReference type="InterPro" id="IPR010987">
    <property type="entry name" value="Glutathione-S-Trfase_C-like"/>
</dbReference>
<proteinExistence type="predicted"/>
<dbReference type="PATRIC" id="fig|1297742.4.peg.6412"/>
<dbReference type="Pfam" id="PF00043">
    <property type="entry name" value="GST_C"/>
    <property type="match status" value="1"/>
</dbReference>
<dbReference type="KEGG" id="mym:A176_006323"/>
<dbReference type="SUPFAM" id="SSF47616">
    <property type="entry name" value="GST C-terminal domain-like"/>
    <property type="match status" value="1"/>
</dbReference>
<dbReference type="STRING" id="1297742.A176_006323"/>
<dbReference type="InterPro" id="IPR036249">
    <property type="entry name" value="Thioredoxin-like_sf"/>
</dbReference>
<feature type="domain" description="GST N-terminal" evidence="1">
    <location>
        <begin position="2"/>
        <end position="83"/>
    </location>
</feature>
<dbReference type="EMBL" id="CP012109">
    <property type="protein sequence ID" value="AKQ69411.1"/>
    <property type="molecule type" value="Genomic_DNA"/>
</dbReference>
<dbReference type="InterPro" id="IPR004046">
    <property type="entry name" value="GST_C"/>
</dbReference>
<dbReference type="Gene3D" id="3.40.30.10">
    <property type="entry name" value="Glutaredoxin"/>
    <property type="match status" value="1"/>
</dbReference>
<dbReference type="RefSeq" id="WP_002635971.1">
    <property type="nucleotide sequence ID" value="NZ_CP012109.1"/>
</dbReference>
<keyword evidence="4" id="KW-1185">Reference proteome</keyword>
<feature type="domain" description="GST C-terminal" evidence="2">
    <location>
        <begin position="89"/>
        <end position="220"/>
    </location>
</feature>
<dbReference type="InterPro" id="IPR004045">
    <property type="entry name" value="Glutathione_S-Trfase_N"/>
</dbReference>
<dbReference type="Proteomes" id="UP000009026">
    <property type="component" value="Chromosome"/>
</dbReference>
<sequence length="235" mass="25944">MELPTLFYGIPSGCSFGSIVALEWLGRPYRLCRIAMPEDVTSPAYRRINPVGETPALMTGSGALVRESMAILNHLGTRGVDTGLAFAQGTPEFDRLNQMIAYLNTTFFGAFAPLWDVLDHDGLSDVEKKVLKDFGARNVVSAHAQLDGLMGDGPWLLGEHRTLADAYFAGIARWTRYHQVLDRRDYPKLQALFERLEADPGVQFAHAIEKGESPRGNGAFQGHVRLDEVLQRVAA</sequence>
<keyword evidence="3" id="KW-0808">Transferase</keyword>
<dbReference type="eggNOG" id="COG0625">
    <property type="taxonomic scope" value="Bacteria"/>
</dbReference>
<reference evidence="3 4" key="1">
    <citation type="journal article" date="2016" name="PLoS ONE">
        <title>Complete Genome Sequence and Comparative Genomics of a Novel Myxobacterium Myxococcus hansupus.</title>
        <authorList>
            <person name="Sharma G."/>
            <person name="Narwani T."/>
            <person name="Subramanian S."/>
        </authorList>
    </citation>
    <scope>NUCLEOTIDE SEQUENCE [LARGE SCALE GENOMIC DNA]</scope>
    <source>
        <strain evidence="4">mixupus</strain>
    </source>
</reference>
<dbReference type="PROSITE" id="PS50405">
    <property type="entry name" value="GST_CTER"/>
    <property type="match status" value="1"/>
</dbReference>
<dbReference type="SUPFAM" id="SSF52833">
    <property type="entry name" value="Thioredoxin-like"/>
    <property type="match status" value="1"/>
</dbReference>
<evidence type="ECO:0000259" key="2">
    <source>
        <dbReference type="PROSITE" id="PS50405"/>
    </source>
</evidence>
<evidence type="ECO:0000259" key="1">
    <source>
        <dbReference type="PROSITE" id="PS50404"/>
    </source>
</evidence>
<dbReference type="PANTHER" id="PTHR44051">
    <property type="entry name" value="GLUTATHIONE S-TRANSFERASE-RELATED"/>
    <property type="match status" value="1"/>
</dbReference>